<organism evidence="10 11">
    <name type="scientific">Noviherbaspirillum aridicola</name>
    <dbReference type="NCBI Taxonomy" id="2849687"/>
    <lineage>
        <taxon>Bacteria</taxon>
        <taxon>Pseudomonadati</taxon>
        <taxon>Pseudomonadota</taxon>
        <taxon>Betaproteobacteria</taxon>
        <taxon>Burkholderiales</taxon>
        <taxon>Oxalobacteraceae</taxon>
        <taxon>Noviherbaspirillum</taxon>
    </lineage>
</organism>
<keyword evidence="11" id="KW-1185">Reference proteome</keyword>
<dbReference type="Pfam" id="PF05567">
    <property type="entry name" value="T4P_PilY1"/>
    <property type="match status" value="1"/>
</dbReference>
<evidence type="ECO:0000256" key="5">
    <source>
        <dbReference type="ARBA" id="ARBA00022837"/>
    </source>
</evidence>
<reference evidence="10 11" key="1">
    <citation type="journal article" date="2022" name="Int. J. Syst. Evol. Microbiol.">
        <title>Noviherbaspirillum aridicola sp. nov., isolated from an arid soil in Pakistan.</title>
        <authorList>
            <person name="Khan I.U."/>
            <person name="Saqib M."/>
            <person name="Amin A."/>
            <person name="Hussain F."/>
            <person name="Li L."/>
            <person name="Liu Y.H."/>
            <person name="Fang B.Z."/>
            <person name="Ahmed I."/>
            <person name="Li W.J."/>
        </authorList>
    </citation>
    <scope>NUCLEOTIDE SEQUENCE [LARGE SCALE GENOMIC DNA]</scope>
    <source>
        <strain evidence="10 11">NCCP-691</strain>
    </source>
</reference>
<feature type="signal peptide" evidence="8">
    <location>
        <begin position="1"/>
        <end position="24"/>
    </location>
</feature>
<dbReference type="InterPro" id="IPR008707">
    <property type="entry name" value="B-propeller_PilY1"/>
</dbReference>
<evidence type="ECO:0000256" key="1">
    <source>
        <dbReference type="ARBA" id="ARBA00004561"/>
    </source>
</evidence>
<gene>
    <name evidence="10" type="ORF">NCCP691_04400</name>
</gene>
<proteinExistence type="inferred from homology"/>
<keyword evidence="4" id="KW-0479">Metal-binding</keyword>
<keyword evidence="8" id="KW-0732">Signal</keyword>
<dbReference type="SUPFAM" id="SSF53300">
    <property type="entry name" value="vWA-like"/>
    <property type="match status" value="1"/>
</dbReference>
<feature type="compositionally biased region" description="Low complexity" evidence="7">
    <location>
        <begin position="981"/>
        <end position="993"/>
    </location>
</feature>
<dbReference type="Gene3D" id="3.40.50.410">
    <property type="entry name" value="von Willebrand factor, type A domain"/>
    <property type="match status" value="1"/>
</dbReference>
<dbReference type="InterPro" id="IPR036465">
    <property type="entry name" value="vWFA_dom_sf"/>
</dbReference>
<dbReference type="InterPro" id="IPR011047">
    <property type="entry name" value="Quinoprotein_ADH-like_sf"/>
</dbReference>
<dbReference type="SMART" id="SM00564">
    <property type="entry name" value="PQQ"/>
    <property type="match status" value="2"/>
</dbReference>
<feature type="region of interest" description="Disordered" evidence="7">
    <location>
        <begin position="306"/>
        <end position="330"/>
    </location>
</feature>
<dbReference type="RefSeq" id="WP_220806608.1">
    <property type="nucleotide sequence ID" value="NZ_BPMK01000002.1"/>
</dbReference>
<name>A0ABQ4Q032_9BURK</name>
<comment type="similarity">
    <text evidence="2">Belongs to the PilY1 family.</text>
</comment>
<evidence type="ECO:0000256" key="2">
    <source>
        <dbReference type="ARBA" id="ARBA00008387"/>
    </source>
</evidence>
<feature type="chain" id="PRO_5045040655" evidence="8">
    <location>
        <begin position="25"/>
        <end position="1125"/>
    </location>
</feature>
<dbReference type="SUPFAM" id="SSF50998">
    <property type="entry name" value="Quinoprotein alcohol dehydrogenase-like"/>
    <property type="match status" value="1"/>
</dbReference>
<comment type="caution">
    <text evidence="10">The sequence shown here is derived from an EMBL/GenBank/DDBJ whole genome shotgun (WGS) entry which is preliminary data.</text>
</comment>
<evidence type="ECO:0000256" key="4">
    <source>
        <dbReference type="ARBA" id="ARBA00022723"/>
    </source>
</evidence>
<evidence type="ECO:0000256" key="7">
    <source>
        <dbReference type="SAM" id="MobiDB-lite"/>
    </source>
</evidence>
<keyword evidence="6" id="KW-0281">Fimbrium</keyword>
<protein>
    <submittedName>
        <fullName evidence="10">Pilus biosynthesis protein</fullName>
    </submittedName>
</protein>
<evidence type="ECO:0000256" key="6">
    <source>
        <dbReference type="ARBA" id="ARBA00023263"/>
    </source>
</evidence>
<accession>A0ABQ4Q032</accession>
<dbReference type="InterPro" id="IPR018391">
    <property type="entry name" value="PQQ_b-propeller_rpt"/>
</dbReference>
<dbReference type="Proteomes" id="UP000887222">
    <property type="component" value="Unassembled WGS sequence"/>
</dbReference>
<evidence type="ECO:0000256" key="3">
    <source>
        <dbReference type="ARBA" id="ARBA00022558"/>
    </source>
</evidence>
<comment type="subcellular location">
    <subcellularLocation>
        <location evidence="1">Fimbrium</location>
    </subcellularLocation>
</comment>
<evidence type="ECO:0000259" key="9">
    <source>
        <dbReference type="Pfam" id="PF05567"/>
    </source>
</evidence>
<dbReference type="Gene3D" id="2.130.10.10">
    <property type="entry name" value="YVTN repeat-like/Quinoprotein amine dehydrogenase"/>
    <property type="match status" value="1"/>
</dbReference>
<keyword evidence="5" id="KW-0106">Calcium</keyword>
<sequence length="1125" mass="120408">MKDHSRRLRASLALLAAATLPATAAITDIATAPLLSAPSTSVKPNIMFILDDSGSMGWEYLPDAAANFDGEEYGSRSSQCNGAYYDPGEIYLPPVDSSGNAYPNASFTAALSNGFNSSSTKVNLEGRYYFRYKGNQAPLSYTYGSDGAVDTNTTFYKECNSNIGNTPGRNAFDKVTVSATSGPGGADERTNFANWYSYYRTRMLAMKSAAGRAFREIGSNYRVGLTTINHSSASVVDILDFDATQRRAWYEALYAADPSGNTPLRAALSRVGKLYAGKTGNDPVQYSCQQNFAILSTDGYWNGGEGSTLRNRSVGNQDGDGTPRPMYDGSNTANTLADVAMYYYKTDLRAPDLSNCNGALGTDVCLNNVKGSGRDNAAHQHMTTMTLGLGINGTLKYHEDYLLGMSPDFKAIEQGTRNWPKAEADSQTAVDDLWHAAVNGRGIYFSAQSPNALVSGISKALAEVKAETGSGAGAATSNLQPVPGDSYVYIARYTTVSWDGDVQAREMDPATGKISKTVLWSAQALLDTKVGAHTDQRTIFTHDPAAASGLKPFNWTSLSTAEKAYFSGLCGTTTKLSQCSSLDSDAKAAATGENLVNFLRGQRGYEDQAGSTQRVFRDRAHALGDIIGSQPVYIRAPRIPYVDANHDAYRSAKKNRQATLFVGANDGMVHAFNATTGQEMWAYIPPIVLPELYRLADRNYAANHRYYVDGTLTVADICPRAPAETCRASEWKTILVGGLNAGGRGYYALDVTDPTSPKALWHFTVANDSDLGYSFGNPMIGKRRDGTWIVAFTSGYNNVSPGTGRGFLFVLNADTGAVLEKIDTGVGGTATPSGLGKLNGWVNSVSNNTIERFYAGDLLGNLWRFDIDNAVPPAGKEALLLAELGNTNGAGTQPVTIKPVLTEVNQGGVAYPVVHVATGRYLGISDLDEQGQQSIYAIKDPLTAAGHGQVRRDGVLVRQTLSPVAGQDRDDIDDDGDTQETVESTTRRTTSTQPVNWREKAGWYVDLNPGGASPGERVNIDMQQQLGILTVIGNVPHTDACTSGGTSWIYNFDFKTGQFVPTADGRVAGTRYSSNTMIVGNTKVSCGSASCNVIVDGEGEVGSVPDPVPGSGSGVRRVSWRELLD</sequence>
<keyword evidence="3" id="KW-1029">Fimbrium biogenesis</keyword>
<evidence type="ECO:0000313" key="11">
    <source>
        <dbReference type="Proteomes" id="UP000887222"/>
    </source>
</evidence>
<feature type="compositionally biased region" description="Acidic residues" evidence="7">
    <location>
        <begin position="970"/>
        <end position="980"/>
    </location>
</feature>
<dbReference type="EMBL" id="BPMK01000002">
    <property type="protein sequence ID" value="GIZ50426.1"/>
    <property type="molecule type" value="Genomic_DNA"/>
</dbReference>
<dbReference type="InterPro" id="IPR015943">
    <property type="entry name" value="WD40/YVTN_repeat-like_dom_sf"/>
</dbReference>
<feature type="region of interest" description="Disordered" evidence="7">
    <location>
        <begin position="961"/>
        <end position="993"/>
    </location>
</feature>
<feature type="domain" description="PilY1 beta-propeller" evidence="9">
    <location>
        <begin position="623"/>
        <end position="962"/>
    </location>
</feature>
<evidence type="ECO:0000313" key="10">
    <source>
        <dbReference type="EMBL" id="GIZ50426.1"/>
    </source>
</evidence>
<evidence type="ECO:0000256" key="8">
    <source>
        <dbReference type="SAM" id="SignalP"/>
    </source>
</evidence>